<dbReference type="AlphaFoldDB" id="A0A5B2VMM9"/>
<reference evidence="2 3" key="2">
    <citation type="submission" date="2019-09" db="EMBL/GenBank/DDBJ databases">
        <authorList>
            <person name="Jin C."/>
        </authorList>
    </citation>
    <scope>NUCLEOTIDE SEQUENCE [LARGE SCALE GENOMIC DNA]</scope>
    <source>
        <strain evidence="2 3">BN140078</strain>
    </source>
</reference>
<feature type="transmembrane region" description="Helical" evidence="1">
    <location>
        <begin position="76"/>
        <end position="95"/>
    </location>
</feature>
<proteinExistence type="predicted"/>
<keyword evidence="1" id="KW-1133">Transmembrane helix</keyword>
<protein>
    <submittedName>
        <fullName evidence="2">Uncharacterized protein</fullName>
    </submittedName>
</protein>
<keyword evidence="1" id="KW-0812">Transmembrane</keyword>
<evidence type="ECO:0000313" key="3">
    <source>
        <dbReference type="Proteomes" id="UP000324611"/>
    </source>
</evidence>
<name>A0A5B2VMM9_9BACT</name>
<reference evidence="2 3" key="1">
    <citation type="submission" date="2019-09" db="EMBL/GenBank/DDBJ databases">
        <title>Chitinophaga ginsengihumi sp. nov., isolated from soil of ginseng rhizosphere.</title>
        <authorList>
            <person name="Lee J."/>
        </authorList>
    </citation>
    <scope>NUCLEOTIDE SEQUENCE [LARGE SCALE GENOMIC DNA]</scope>
    <source>
        <strain evidence="2 3">BN140078</strain>
    </source>
</reference>
<keyword evidence="3" id="KW-1185">Reference proteome</keyword>
<evidence type="ECO:0000256" key="1">
    <source>
        <dbReference type="SAM" id="Phobius"/>
    </source>
</evidence>
<dbReference type="RefSeq" id="WP_149840731.1">
    <property type="nucleotide sequence ID" value="NZ_VUOC01000004.1"/>
</dbReference>
<evidence type="ECO:0000313" key="2">
    <source>
        <dbReference type="EMBL" id="KAA2239552.1"/>
    </source>
</evidence>
<gene>
    <name evidence="2" type="ORF">F0L74_25470</name>
</gene>
<dbReference type="Proteomes" id="UP000324611">
    <property type="component" value="Unassembled WGS sequence"/>
</dbReference>
<keyword evidence="1" id="KW-0472">Membrane</keyword>
<dbReference type="EMBL" id="VUOC01000004">
    <property type="protein sequence ID" value="KAA2239552.1"/>
    <property type="molecule type" value="Genomic_DNA"/>
</dbReference>
<organism evidence="2 3">
    <name type="scientific">Chitinophaga agrisoli</name>
    <dbReference type="NCBI Taxonomy" id="2607653"/>
    <lineage>
        <taxon>Bacteria</taxon>
        <taxon>Pseudomonadati</taxon>
        <taxon>Bacteroidota</taxon>
        <taxon>Chitinophagia</taxon>
        <taxon>Chitinophagales</taxon>
        <taxon>Chitinophagaceae</taxon>
        <taxon>Chitinophaga</taxon>
    </lineage>
</organism>
<accession>A0A5B2VMM9</accession>
<comment type="caution">
    <text evidence="2">The sequence shown here is derived from an EMBL/GenBank/DDBJ whole genome shotgun (WGS) entry which is preliminary data.</text>
</comment>
<sequence>MLEQSTTTESINSTIEEKTIEICLHQGLLQGIKYYWDEKHRQTGIRSSIRLARANVEALLAARGLKDAVRKPRTQGLIMIFIILLSIAVAIYFYFRTH</sequence>